<dbReference type="SUPFAM" id="SSF53474">
    <property type="entry name" value="alpha/beta-Hydrolases"/>
    <property type="match status" value="1"/>
</dbReference>
<dbReference type="PANTHER" id="PTHR43798:SF33">
    <property type="entry name" value="HYDROLASE, PUTATIVE (AFU_ORTHOLOGUE AFUA_2G14860)-RELATED"/>
    <property type="match status" value="1"/>
</dbReference>
<organism evidence="2 3">
    <name type="scientific">Peribacillus faecalis</name>
    <dbReference type="NCBI Taxonomy" id="2772559"/>
    <lineage>
        <taxon>Bacteria</taxon>
        <taxon>Bacillati</taxon>
        <taxon>Bacillota</taxon>
        <taxon>Bacilli</taxon>
        <taxon>Bacillales</taxon>
        <taxon>Bacillaceae</taxon>
        <taxon>Peribacillus</taxon>
    </lineage>
</organism>
<feature type="domain" description="AB hydrolase-1" evidence="1">
    <location>
        <begin position="23"/>
        <end position="125"/>
    </location>
</feature>
<comment type="caution">
    <text evidence="2">The sequence shown here is derived from an EMBL/GenBank/DDBJ whole genome shotgun (WGS) entry which is preliminary data.</text>
</comment>
<dbReference type="PANTHER" id="PTHR43798">
    <property type="entry name" value="MONOACYLGLYCEROL LIPASE"/>
    <property type="match status" value="1"/>
</dbReference>
<evidence type="ECO:0000313" key="2">
    <source>
        <dbReference type="EMBL" id="MBD3109122.1"/>
    </source>
</evidence>
<evidence type="ECO:0000313" key="3">
    <source>
        <dbReference type="Proteomes" id="UP000602076"/>
    </source>
</evidence>
<dbReference type="GO" id="GO:0016020">
    <property type="term" value="C:membrane"/>
    <property type="evidence" value="ECO:0007669"/>
    <property type="project" value="TreeGrafter"/>
</dbReference>
<dbReference type="AlphaFoldDB" id="A0A927CYQ3"/>
<reference evidence="2" key="1">
    <citation type="submission" date="2020-09" db="EMBL/GenBank/DDBJ databases">
        <title>Bacillus faecalis sp. nov., a moderately halophilic bacterium isolated from cow faeces.</title>
        <authorList>
            <person name="Jiang L."/>
            <person name="Lee J."/>
        </authorList>
    </citation>
    <scope>NUCLEOTIDE SEQUENCE</scope>
    <source>
        <strain evidence="2">AGMB 02131</strain>
    </source>
</reference>
<keyword evidence="2" id="KW-0378">Hydrolase</keyword>
<dbReference type="GO" id="GO:0016787">
    <property type="term" value="F:hydrolase activity"/>
    <property type="evidence" value="ECO:0007669"/>
    <property type="project" value="UniProtKB-KW"/>
</dbReference>
<dbReference type="Proteomes" id="UP000602076">
    <property type="component" value="Unassembled WGS sequence"/>
</dbReference>
<gene>
    <name evidence="2" type="ORF">IEO70_12265</name>
</gene>
<dbReference type="InterPro" id="IPR050266">
    <property type="entry name" value="AB_hydrolase_sf"/>
</dbReference>
<sequence>MSYFNYDGAKVFYEEFGSDNVELLLLLHGNTVSSKFFTPVIPKLSERYHVITIDFIGCGKSERIEKWPADLWFDWANQVAALIKQLGYTGVNVIGCSGGAIAAINLALENPELINAVVADSFEGLNANPEITEQIRMGRNLAKENEGFCSMSRMMHGEDWENVLDADTDAVVNHALNVRSFCHKSLNDLKVRLLLTGSSEDEMFPENHFSRLFEEMCKTTELAESHLFEHGGHPAMISNMDEFISICDEFFAR</sequence>
<name>A0A927CYQ3_9BACI</name>
<dbReference type="InterPro" id="IPR000073">
    <property type="entry name" value="AB_hydrolase_1"/>
</dbReference>
<accession>A0A927CYQ3</accession>
<evidence type="ECO:0000259" key="1">
    <source>
        <dbReference type="Pfam" id="PF00561"/>
    </source>
</evidence>
<dbReference type="RefSeq" id="WP_190998663.1">
    <property type="nucleotide sequence ID" value="NZ_JACXSI010000028.1"/>
</dbReference>
<dbReference type="Gene3D" id="3.40.50.1820">
    <property type="entry name" value="alpha/beta hydrolase"/>
    <property type="match status" value="1"/>
</dbReference>
<keyword evidence="3" id="KW-1185">Reference proteome</keyword>
<dbReference type="EMBL" id="JACXSI010000028">
    <property type="protein sequence ID" value="MBD3109122.1"/>
    <property type="molecule type" value="Genomic_DNA"/>
</dbReference>
<dbReference type="InterPro" id="IPR029058">
    <property type="entry name" value="AB_hydrolase_fold"/>
</dbReference>
<proteinExistence type="predicted"/>
<dbReference type="Pfam" id="PF00561">
    <property type="entry name" value="Abhydrolase_1"/>
    <property type="match status" value="1"/>
</dbReference>
<protein>
    <submittedName>
        <fullName evidence="2">Alpha/beta hydrolase</fullName>
    </submittedName>
</protein>